<dbReference type="Pfam" id="PF01042">
    <property type="entry name" value="Ribonuc_L-PSP"/>
    <property type="match status" value="1"/>
</dbReference>
<name>A0ABU0GWS0_9BACL</name>
<sequence length="175" mass="20050">MDNSKITRRNPENMPKPVGNYSHITKIPRNAELYVTSGQIGVDLSGKLPESFNQQLINTFANIRKVLASEQLTAGDIIKVNIWATEKIDWEFMYSEWSKLFGGEYPAMTVGYITELGWPEIKIEIEIWAAKVYHEDLFLWRQKKKARLSGYPFSLAFGFLLSSILFIKLLSQAAQ</sequence>
<dbReference type="InterPro" id="IPR006175">
    <property type="entry name" value="YjgF/YER057c/UK114"/>
</dbReference>
<keyword evidence="2" id="KW-1133">Transmembrane helix</keyword>
<protein>
    <submittedName>
        <fullName evidence="3">Enamine deaminase RidA (YjgF/YER057c/UK114 family)</fullName>
    </submittedName>
</protein>
<dbReference type="PANTHER" id="PTHR43857">
    <property type="entry name" value="BLR7761 PROTEIN"/>
    <property type="match status" value="1"/>
</dbReference>
<dbReference type="PANTHER" id="PTHR43857:SF1">
    <property type="entry name" value="YJGH FAMILY PROTEIN"/>
    <property type="match status" value="1"/>
</dbReference>
<accession>A0ABU0GWS0</accession>
<proteinExistence type="predicted"/>
<dbReference type="EMBL" id="JAUSWB010000005">
    <property type="protein sequence ID" value="MDQ0429503.1"/>
    <property type="molecule type" value="Genomic_DNA"/>
</dbReference>
<keyword evidence="2" id="KW-0472">Membrane</keyword>
<comment type="caution">
    <text evidence="3">The sequence shown here is derived from an EMBL/GenBank/DDBJ whole genome shotgun (WGS) entry which is preliminary data.</text>
</comment>
<evidence type="ECO:0000313" key="4">
    <source>
        <dbReference type="Proteomes" id="UP001241988"/>
    </source>
</evidence>
<organism evidence="3 4">
    <name type="scientific">Planomicrobium stackebrandtii</name>
    <dbReference type="NCBI Taxonomy" id="253160"/>
    <lineage>
        <taxon>Bacteria</taxon>
        <taxon>Bacillati</taxon>
        <taxon>Bacillota</taxon>
        <taxon>Bacilli</taxon>
        <taxon>Bacillales</taxon>
        <taxon>Caryophanaceae</taxon>
        <taxon>Planomicrobium</taxon>
    </lineage>
</organism>
<keyword evidence="4" id="KW-1185">Reference proteome</keyword>
<gene>
    <name evidence="3" type="ORF">QOZ98_002331</name>
</gene>
<dbReference type="InterPro" id="IPR035959">
    <property type="entry name" value="RutC-like_sf"/>
</dbReference>
<evidence type="ECO:0000313" key="3">
    <source>
        <dbReference type="EMBL" id="MDQ0429503.1"/>
    </source>
</evidence>
<feature type="region of interest" description="Disordered" evidence="1">
    <location>
        <begin position="1"/>
        <end position="21"/>
    </location>
</feature>
<dbReference type="Gene3D" id="3.30.1330.40">
    <property type="entry name" value="RutC-like"/>
    <property type="match status" value="1"/>
</dbReference>
<evidence type="ECO:0000256" key="1">
    <source>
        <dbReference type="SAM" id="MobiDB-lite"/>
    </source>
</evidence>
<reference evidence="3 4" key="1">
    <citation type="submission" date="2023-07" db="EMBL/GenBank/DDBJ databases">
        <title>Genomic Encyclopedia of Type Strains, Phase IV (KMG-IV): sequencing the most valuable type-strain genomes for metagenomic binning, comparative biology and taxonomic classification.</title>
        <authorList>
            <person name="Goeker M."/>
        </authorList>
    </citation>
    <scope>NUCLEOTIDE SEQUENCE [LARGE SCALE GENOMIC DNA]</scope>
    <source>
        <strain evidence="3 4">DSM 16419</strain>
    </source>
</reference>
<dbReference type="Proteomes" id="UP001241988">
    <property type="component" value="Unassembled WGS sequence"/>
</dbReference>
<feature type="transmembrane region" description="Helical" evidence="2">
    <location>
        <begin position="151"/>
        <end position="170"/>
    </location>
</feature>
<keyword evidence="2" id="KW-0812">Transmembrane</keyword>
<dbReference type="SUPFAM" id="SSF55298">
    <property type="entry name" value="YjgF-like"/>
    <property type="match status" value="1"/>
</dbReference>
<evidence type="ECO:0000256" key="2">
    <source>
        <dbReference type="SAM" id="Phobius"/>
    </source>
</evidence>
<dbReference type="CDD" id="cd00448">
    <property type="entry name" value="YjgF_YER057c_UK114_family"/>
    <property type="match status" value="1"/>
</dbReference>